<reference evidence="1 2" key="1">
    <citation type="submission" date="2022-12" db="EMBL/GenBank/DDBJ databases">
        <title>Chromosome-scale assembly of the Ensete ventricosum genome.</title>
        <authorList>
            <person name="Dussert Y."/>
            <person name="Stocks J."/>
            <person name="Wendawek A."/>
            <person name="Woldeyes F."/>
            <person name="Nichols R.A."/>
            <person name="Borrell J.S."/>
        </authorList>
    </citation>
    <scope>NUCLEOTIDE SEQUENCE [LARGE SCALE GENOMIC DNA]</scope>
    <source>
        <strain evidence="2">cv. Maze</strain>
        <tissue evidence="1">Seeds</tissue>
    </source>
</reference>
<dbReference type="Proteomes" id="UP001222027">
    <property type="component" value="Unassembled WGS sequence"/>
</dbReference>
<sequence length="155" mass="17669">MMPMMFFRDRNRDAFWFPKTSLNVASAAVFVPSYEDASMTISNLRAMGGLLGSQIPCATAEPDNKDPSYYQPSHNSVPGQNGPSPNVCWRGEARFLSPTRIWARVLPHHQLCSLLQAGTHRRCVAAKPRGRRPLQNPYYDLQIQLRKVFEWFLSE</sequence>
<name>A0AAV8QNT5_ENSVE</name>
<organism evidence="1 2">
    <name type="scientific">Ensete ventricosum</name>
    <name type="common">Abyssinian banana</name>
    <name type="synonym">Musa ensete</name>
    <dbReference type="NCBI Taxonomy" id="4639"/>
    <lineage>
        <taxon>Eukaryota</taxon>
        <taxon>Viridiplantae</taxon>
        <taxon>Streptophyta</taxon>
        <taxon>Embryophyta</taxon>
        <taxon>Tracheophyta</taxon>
        <taxon>Spermatophyta</taxon>
        <taxon>Magnoliopsida</taxon>
        <taxon>Liliopsida</taxon>
        <taxon>Zingiberales</taxon>
        <taxon>Musaceae</taxon>
        <taxon>Ensete</taxon>
    </lineage>
</organism>
<proteinExistence type="predicted"/>
<protein>
    <submittedName>
        <fullName evidence="1">Uncharacterized protein</fullName>
    </submittedName>
</protein>
<accession>A0AAV8QNT5</accession>
<evidence type="ECO:0000313" key="2">
    <source>
        <dbReference type="Proteomes" id="UP001222027"/>
    </source>
</evidence>
<dbReference type="EMBL" id="JAQQAF010000006">
    <property type="protein sequence ID" value="KAJ8477842.1"/>
    <property type="molecule type" value="Genomic_DNA"/>
</dbReference>
<comment type="caution">
    <text evidence="1">The sequence shown here is derived from an EMBL/GenBank/DDBJ whole genome shotgun (WGS) entry which is preliminary data.</text>
</comment>
<dbReference type="AlphaFoldDB" id="A0AAV8QNT5"/>
<keyword evidence="2" id="KW-1185">Reference proteome</keyword>
<gene>
    <name evidence="1" type="ORF">OPV22_021569</name>
</gene>
<evidence type="ECO:0000313" key="1">
    <source>
        <dbReference type="EMBL" id="KAJ8477842.1"/>
    </source>
</evidence>